<organism evidence="1 2">
    <name type="scientific">Streptomyces xiangluensis</name>
    <dbReference type="NCBI Taxonomy" id="2665720"/>
    <lineage>
        <taxon>Bacteria</taxon>
        <taxon>Bacillati</taxon>
        <taxon>Actinomycetota</taxon>
        <taxon>Actinomycetes</taxon>
        <taxon>Kitasatosporales</taxon>
        <taxon>Streptomycetaceae</taxon>
        <taxon>Streptomyces</taxon>
    </lineage>
</organism>
<protein>
    <submittedName>
        <fullName evidence="1">Uncharacterized protein</fullName>
    </submittedName>
</protein>
<accession>A0ABV8Z6I1</accession>
<dbReference type="EMBL" id="JBHSFG010000109">
    <property type="protein sequence ID" value="MFC4472146.1"/>
    <property type="molecule type" value="Genomic_DNA"/>
</dbReference>
<dbReference type="RefSeq" id="WP_386355433.1">
    <property type="nucleotide sequence ID" value="NZ_JBHSFG010000109.1"/>
</dbReference>
<evidence type="ECO:0000313" key="2">
    <source>
        <dbReference type="Proteomes" id="UP001596012"/>
    </source>
</evidence>
<proteinExistence type="predicted"/>
<name>A0ABV8Z6I1_9ACTN</name>
<dbReference type="Proteomes" id="UP001596012">
    <property type="component" value="Unassembled WGS sequence"/>
</dbReference>
<comment type="caution">
    <text evidence="1">The sequence shown here is derived from an EMBL/GenBank/DDBJ whole genome shotgun (WGS) entry which is preliminary data.</text>
</comment>
<reference evidence="2" key="1">
    <citation type="journal article" date="2019" name="Int. J. Syst. Evol. Microbiol.">
        <title>The Global Catalogue of Microorganisms (GCM) 10K type strain sequencing project: providing services to taxonomists for standard genome sequencing and annotation.</title>
        <authorList>
            <consortium name="The Broad Institute Genomics Platform"/>
            <consortium name="The Broad Institute Genome Sequencing Center for Infectious Disease"/>
            <person name="Wu L."/>
            <person name="Ma J."/>
        </authorList>
    </citation>
    <scope>NUCLEOTIDE SEQUENCE [LARGE SCALE GENOMIC DNA]</scope>
    <source>
        <strain evidence="2">DT43</strain>
    </source>
</reference>
<gene>
    <name evidence="1" type="ORF">ACFPH6_48040</name>
</gene>
<evidence type="ECO:0000313" key="1">
    <source>
        <dbReference type="EMBL" id="MFC4472146.1"/>
    </source>
</evidence>
<keyword evidence="2" id="KW-1185">Reference proteome</keyword>
<sequence length="70" mass="7715">MSADIVRCLVGGGKLTAERDEPGHRIIPGPALAAYARETHRTERPVFLPLVALPVRFHAELPRLHPLLQS</sequence>